<dbReference type="Proteomes" id="UP000015520">
    <property type="component" value="Unassembled WGS sequence"/>
</dbReference>
<dbReference type="InterPro" id="IPR015943">
    <property type="entry name" value="WD40/YVTN_repeat-like_dom_sf"/>
</dbReference>
<dbReference type="eggNOG" id="ENOG50316V3">
    <property type="taxonomic scope" value="Bacteria"/>
</dbReference>
<gene>
    <name evidence="1" type="ORF">M947_00035</name>
</gene>
<dbReference type="PATRIC" id="fig|1172190.3.peg.6"/>
<evidence type="ECO:0008006" key="3">
    <source>
        <dbReference type="Google" id="ProtNLM"/>
    </source>
</evidence>
<dbReference type="InterPro" id="IPR036322">
    <property type="entry name" value="WD40_repeat_dom_sf"/>
</dbReference>
<evidence type="ECO:0000313" key="2">
    <source>
        <dbReference type="Proteomes" id="UP000015520"/>
    </source>
</evidence>
<dbReference type="STRING" id="1172190.M947_00035"/>
<dbReference type="SUPFAM" id="SSF50978">
    <property type="entry name" value="WD40 repeat-like"/>
    <property type="match status" value="1"/>
</dbReference>
<dbReference type="AlphaFoldDB" id="T0JUI9"/>
<evidence type="ECO:0000313" key="1">
    <source>
        <dbReference type="EMBL" id="EQB40672.1"/>
    </source>
</evidence>
<reference evidence="1 2" key="1">
    <citation type="submission" date="2013-07" db="EMBL/GenBank/DDBJ databases">
        <title>Sulfurimonas hongkongensis AST-10 Genome Sequencing.</title>
        <authorList>
            <person name="Cai L."/>
            <person name="Zhang T."/>
        </authorList>
    </citation>
    <scope>NUCLEOTIDE SEQUENCE [LARGE SCALE GENOMIC DNA]</scope>
    <source>
        <strain evidence="1 2">AST-10</strain>
    </source>
</reference>
<protein>
    <recommendedName>
        <fullName evidence="3">Lipoprotein</fullName>
    </recommendedName>
</protein>
<dbReference type="PROSITE" id="PS51257">
    <property type="entry name" value="PROKAR_LIPOPROTEIN"/>
    <property type="match status" value="1"/>
</dbReference>
<organism evidence="1 2">
    <name type="scientific">Sulfurimonas hongkongensis</name>
    <dbReference type="NCBI Taxonomy" id="1172190"/>
    <lineage>
        <taxon>Bacteria</taxon>
        <taxon>Pseudomonadati</taxon>
        <taxon>Campylobacterota</taxon>
        <taxon>Epsilonproteobacteria</taxon>
        <taxon>Campylobacterales</taxon>
        <taxon>Sulfurimonadaceae</taxon>
        <taxon>Sulfurimonas</taxon>
    </lineage>
</organism>
<accession>T0JUI9</accession>
<keyword evidence="2" id="KW-1185">Reference proteome</keyword>
<comment type="caution">
    <text evidence="1">The sequence shown here is derived from an EMBL/GenBank/DDBJ whole genome shotgun (WGS) entry which is preliminary data.</text>
</comment>
<dbReference type="Gene3D" id="2.130.10.10">
    <property type="entry name" value="YVTN repeat-like/Quinoprotein amine dehydrogenase"/>
    <property type="match status" value="1"/>
</dbReference>
<dbReference type="RefSeq" id="WP_021286293.1">
    <property type="nucleotide sequence ID" value="NZ_AUPZ01000001.1"/>
</dbReference>
<dbReference type="EMBL" id="AUPZ01000001">
    <property type="protein sequence ID" value="EQB40672.1"/>
    <property type="molecule type" value="Genomic_DNA"/>
</dbReference>
<sequence>MKKLLLLLLGIVVSSVFLGCSSKKVFEPKDVKDDWAYYGKATSTIVDVASDSAMLESREVLLRDRLLDVKIDESYRLLGSSDGWVLSSTIDGKLKIDFIADKTLTKSFNLKKTIAAASIQNDILAVLFANNDMALYSISQNSLLVQVQGTPSIAVDSRIVNPYFMNDLVLFLTLDGKIVIVNSESKKKLRTTIVSTDDNFNNVIYFNVVDNKLIAATSTKILSMAAKEIRVSYEVRDIVSLEKEIFITTKEGEVISLTPDLQVNAKIKFPFAHFLGLIIHNDKLYILEKQGYLIEVSKDLQTHTIYEVDIDDGFVFEADKLFYVKDEYITLE</sequence>
<proteinExistence type="predicted"/>
<name>T0JUI9_9BACT</name>